<accession>A0A0F9VZY9</accession>
<dbReference type="EMBL" id="LAZR01000004">
    <property type="protein sequence ID" value="KKO10596.1"/>
    <property type="molecule type" value="Genomic_DNA"/>
</dbReference>
<protein>
    <recommendedName>
        <fullName evidence="2">NolW-like domain-containing protein</fullName>
    </recommendedName>
</protein>
<name>A0A0F9VZY9_9ZZZZ</name>
<reference evidence="1" key="1">
    <citation type="journal article" date="2015" name="Nature">
        <title>Complex archaea that bridge the gap between prokaryotes and eukaryotes.</title>
        <authorList>
            <person name="Spang A."/>
            <person name="Saw J.H."/>
            <person name="Jorgensen S.L."/>
            <person name="Zaremba-Niedzwiedzka K."/>
            <person name="Martijn J."/>
            <person name="Lind A.E."/>
            <person name="van Eijk R."/>
            <person name="Schleper C."/>
            <person name="Guy L."/>
            <person name="Ettema T.J."/>
        </authorList>
    </citation>
    <scope>NUCLEOTIDE SEQUENCE</scope>
</reference>
<comment type="caution">
    <text evidence="1">The sequence shown here is derived from an EMBL/GenBank/DDBJ whole genome shotgun (WGS) entry which is preliminary data.</text>
</comment>
<dbReference type="InterPro" id="IPR038591">
    <property type="entry name" value="NolW-like_sf"/>
</dbReference>
<organism evidence="1">
    <name type="scientific">marine sediment metagenome</name>
    <dbReference type="NCBI Taxonomy" id="412755"/>
    <lineage>
        <taxon>unclassified sequences</taxon>
        <taxon>metagenomes</taxon>
        <taxon>ecological metagenomes</taxon>
    </lineage>
</organism>
<proteinExistence type="predicted"/>
<dbReference type="Gene3D" id="3.30.1370.120">
    <property type="match status" value="1"/>
</dbReference>
<sequence length="247" mass="25964">MTCFLRTLALRLITPVVGAIMLSTAVASVAQEGTGERAVIDIIQIMHRDPGQIRESVRPVLDPRGSIGQMDDKLIIATTASNLLQIQDIIADTDVLPRRLVIGVDFAYSSELTGTDGNDANASVREGQQQSQAIEGQQLVFIAGTDGTDDSEVSNPARITIAAEILPGDAAGNLASVNVILDNVPGLTGSHIMRVPLGVWQRIPVPVPETLDGTDNTVENGTDVSAAADDATSPINADVAVRVDRVP</sequence>
<dbReference type="AlphaFoldDB" id="A0A0F9VZY9"/>
<evidence type="ECO:0008006" key="2">
    <source>
        <dbReference type="Google" id="ProtNLM"/>
    </source>
</evidence>
<gene>
    <name evidence="1" type="ORF">LCGC14_0020760</name>
</gene>
<evidence type="ECO:0000313" key="1">
    <source>
        <dbReference type="EMBL" id="KKO10596.1"/>
    </source>
</evidence>